<evidence type="ECO:0000313" key="3">
    <source>
        <dbReference type="Proteomes" id="UP000028931"/>
    </source>
</evidence>
<dbReference type="AlphaFoldDB" id="A0A077FAL3"/>
<name>A0A077FAL3_9PSED</name>
<feature type="transmembrane region" description="Helical" evidence="1">
    <location>
        <begin position="16"/>
        <end position="37"/>
    </location>
</feature>
<dbReference type="PROSITE" id="PS51318">
    <property type="entry name" value="TAT"/>
    <property type="match status" value="1"/>
</dbReference>
<dbReference type="HOGENOM" id="CLU_207275_0_0_6"/>
<reference evidence="2 3" key="1">
    <citation type="submission" date="2014-07" db="EMBL/GenBank/DDBJ databases">
        <authorList>
            <person name="Lee K."/>
            <person name="Lim J.Y."/>
            <person name="Hwang I."/>
        </authorList>
    </citation>
    <scope>NUCLEOTIDE SEQUENCE [LARGE SCALE GENOMIC DNA]</scope>
    <source>
        <strain evidence="2 3">KL28</strain>
    </source>
</reference>
<dbReference type="EMBL" id="CP009048">
    <property type="protein sequence ID" value="AIL61575.1"/>
    <property type="molecule type" value="Genomic_DNA"/>
</dbReference>
<accession>A0A077FAL3</accession>
<protein>
    <submittedName>
        <fullName evidence="2">Uncharacterized protein</fullName>
    </submittedName>
</protein>
<evidence type="ECO:0000313" key="2">
    <source>
        <dbReference type="EMBL" id="AIL61575.1"/>
    </source>
</evidence>
<dbReference type="KEGG" id="palk:PSAKL28_23640"/>
<organism evidence="2 3">
    <name type="scientific">Pseudomonas alkylphenolica</name>
    <dbReference type="NCBI Taxonomy" id="237609"/>
    <lineage>
        <taxon>Bacteria</taxon>
        <taxon>Pseudomonadati</taxon>
        <taxon>Pseudomonadota</taxon>
        <taxon>Gammaproteobacteria</taxon>
        <taxon>Pseudomonadales</taxon>
        <taxon>Pseudomonadaceae</taxon>
        <taxon>Pseudomonas</taxon>
    </lineage>
</organism>
<proteinExistence type="predicted"/>
<keyword evidence="1" id="KW-0472">Membrane</keyword>
<keyword evidence="1" id="KW-1133">Transmembrane helix</keyword>
<dbReference type="InterPro" id="IPR006311">
    <property type="entry name" value="TAT_signal"/>
</dbReference>
<gene>
    <name evidence="2" type="ORF">PSAKL28_23640</name>
</gene>
<keyword evidence="1" id="KW-0812">Transmembrane</keyword>
<sequence>MGKLQFCTPLLGRRGFLGSCVVLGVGGALFGFAAVAARKPAEKTGFVVINGWVLPSEYFRKEPT</sequence>
<dbReference type="Proteomes" id="UP000028931">
    <property type="component" value="Chromosome"/>
</dbReference>
<evidence type="ECO:0000256" key="1">
    <source>
        <dbReference type="SAM" id="Phobius"/>
    </source>
</evidence>